<dbReference type="AlphaFoldDB" id="A0A0M4LUE2"/>
<gene>
    <name evidence="2" type="ORF">RY67_1266</name>
</gene>
<organism evidence="2 3">
    <name type="scientific">Bifidobacterium longum subsp. infantis</name>
    <dbReference type="NCBI Taxonomy" id="1682"/>
    <lineage>
        <taxon>Bacteria</taxon>
        <taxon>Bacillati</taxon>
        <taxon>Actinomycetota</taxon>
        <taxon>Actinomycetes</taxon>
        <taxon>Bifidobacteriales</taxon>
        <taxon>Bifidobacteriaceae</taxon>
        <taxon>Bifidobacterium</taxon>
    </lineage>
</organism>
<feature type="transmembrane region" description="Helical" evidence="1">
    <location>
        <begin position="42"/>
        <end position="59"/>
    </location>
</feature>
<keyword evidence="1" id="KW-0812">Transmembrane</keyword>
<name>A0A0M4LUE2_BIFLI</name>
<keyword evidence="1" id="KW-1133">Transmembrane helix</keyword>
<reference evidence="2 3" key="1">
    <citation type="submission" date="2014-12" db="EMBL/GenBank/DDBJ databases">
        <title>Complete genome sequence of Bifidobacterium longum subsp. infantis BT1.</title>
        <authorList>
            <person name="Kim J.F."/>
            <person name="Kwak M.-J."/>
        </authorList>
    </citation>
    <scope>NUCLEOTIDE SEQUENCE [LARGE SCALE GENOMIC DNA]</scope>
    <source>
        <strain evidence="2 3">BT1</strain>
    </source>
</reference>
<accession>A0A0M4LUE2</accession>
<sequence length="130" mass="14579">MPAYTAVAIQSITSTIFAMTLTAALSFVAFIVITSFDNNENIYYLIIFYRFTIIILYQTNTFYAMLKASACSAIESTCAMRYKPITAICNLPRTSSIHCCGMTMGYGIIRKVLLRRTKAPAMTRDNHNSE</sequence>
<evidence type="ECO:0000256" key="1">
    <source>
        <dbReference type="SAM" id="Phobius"/>
    </source>
</evidence>
<evidence type="ECO:0000313" key="3">
    <source>
        <dbReference type="Proteomes" id="UP000067206"/>
    </source>
</evidence>
<protein>
    <submittedName>
        <fullName evidence="2">Uncharacterized protein</fullName>
    </submittedName>
</protein>
<proteinExistence type="predicted"/>
<dbReference type="Proteomes" id="UP000067206">
    <property type="component" value="Chromosome"/>
</dbReference>
<evidence type="ECO:0000313" key="2">
    <source>
        <dbReference type="EMBL" id="ALE09293.1"/>
    </source>
</evidence>
<feature type="transmembrane region" description="Helical" evidence="1">
    <location>
        <begin position="12"/>
        <end position="36"/>
    </location>
</feature>
<dbReference type="EMBL" id="CP010411">
    <property type="protein sequence ID" value="ALE09293.1"/>
    <property type="molecule type" value="Genomic_DNA"/>
</dbReference>
<keyword evidence="1" id="KW-0472">Membrane</keyword>
<dbReference type="PATRIC" id="fig|1682.24.peg.1232"/>